<gene>
    <name evidence="1" type="ORF">I551_8235</name>
</gene>
<comment type="caution">
    <text evidence="1">The sequence shown here is derived from an EMBL/GenBank/DDBJ whole genome shotgun (WGS) entry which is preliminary data.</text>
</comment>
<keyword evidence="2" id="KW-1185">Reference proteome</keyword>
<dbReference type="EMBL" id="JAOL01000198">
    <property type="protein sequence ID" value="EUA85313.1"/>
    <property type="molecule type" value="Genomic_DNA"/>
</dbReference>
<sequence length="55" mass="5885">MRLRASPGRAALVWAWRFSRSAPGCPARFGGAVRRRDPVRNMAAAAGYGPLPSST</sequence>
<reference evidence="1 2" key="1">
    <citation type="submission" date="2014-01" db="EMBL/GenBank/DDBJ databases">
        <authorList>
            <person name="Dobos K."/>
            <person name="Lenaerts A."/>
            <person name="Ordway D."/>
            <person name="DeGroote M.A."/>
            <person name="Parker T."/>
            <person name="Sizemore C."/>
            <person name="Tallon L.J."/>
            <person name="Sadzewicz L.K."/>
            <person name="Sengamalay N."/>
            <person name="Fraser C.M."/>
            <person name="Hine E."/>
            <person name="Shefchek K.A."/>
            <person name="Das S.P."/>
            <person name="Tettelin H."/>
        </authorList>
    </citation>
    <scope>NUCLEOTIDE SEQUENCE [LARGE SCALE GENOMIC DNA]</scope>
    <source>
        <strain evidence="1 2">Harvey</strain>
    </source>
</reference>
<evidence type="ECO:0000313" key="2">
    <source>
        <dbReference type="Proteomes" id="UP000020681"/>
    </source>
</evidence>
<organism evidence="1 2">
    <name type="scientific">Mycobacterium ulcerans str. Harvey</name>
    <dbReference type="NCBI Taxonomy" id="1299332"/>
    <lineage>
        <taxon>Bacteria</taxon>
        <taxon>Bacillati</taxon>
        <taxon>Actinomycetota</taxon>
        <taxon>Actinomycetes</taxon>
        <taxon>Mycobacteriales</taxon>
        <taxon>Mycobacteriaceae</taxon>
        <taxon>Mycobacterium</taxon>
        <taxon>Mycobacterium ulcerans group</taxon>
    </lineage>
</organism>
<proteinExistence type="predicted"/>
<protein>
    <submittedName>
        <fullName evidence="1">Uncharacterized protein</fullName>
    </submittedName>
</protein>
<dbReference type="Proteomes" id="UP000020681">
    <property type="component" value="Unassembled WGS sequence"/>
</dbReference>
<accession>A0ABN0QKZ1</accession>
<evidence type="ECO:0000313" key="1">
    <source>
        <dbReference type="EMBL" id="EUA85313.1"/>
    </source>
</evidence>
<name>A0ABN0QKZ1_MYCUL</name>